<dbReference type="InterPro" id="IPR019448">
    <property type="entry name" value="NT-C2"/>
</dbReference>
<organism evidence="3 4">
    <name type="scientific">Brassica cretica</name>
    <name type="common">Mustard</name>
    <dbReference type="NCBI Taxonomy" id="69181"/>
    <lineage>
        <taxon>Eukaryota</taxon>
        <taxon>Viridiplantae</taxon>
        <taxon>Streptophyta</taxon>
        <taxon>Embryophyta</taxon>
        <taxon>Tracheophyta</taxon>
        <taxon>Spermatophyta</taxon>
        <taxon>Magnoliopsida</taxon>
        <taxon>eudicotyledons</taxon>
        <taxon>Gunneridae</taxon>
        <taxon>Pentapetalae</taxon>
        <taxon>rosids</taxon>
        <taxon>malvids</taxon>
        <taxon>Brassicales</taxon>
        <taxon>Brassicaceae</taxon>
        <taxon>Brassiceae</taxon>
        <taxon>Brassica</taxon>
    </lineage>
</organism>
<evidence type="ECO:0000313" key="4">
    <source>
        <dbReference type="Proteomes" id="UP000266723"/>
    </source>
</evidence>
<feature type="compositionally biased region" description="Basic and acidic residues" evidence="1">
    <location>
        <begin position="133"/>
        <end position="145"/>
    </location>
</feature>
<feature type="region of interest" description="Disordered" evidence="1">
    <location>
        <begin position="128"/>
        <end position="151"/>
    </location>
</feature>
<proteinExistence type="predicted"/>
<comment type="caution">
    <text evidence="3">The sequence shown here is derived from an EMBL/GenBank/DDBJ whole genome shotgun (WGS) entry which is preliminary data.</text>
</comment>
<dbReference type="PANTHER" id="PTHR33414:SF10">
    <property type="entry name" value="PROTEIN PLASTID MOVEMENT IMPAIRED 1-RELATED 2"/>
    <property type="match status" value="1"/>
</dbReference>
<evidence type="ECO:0000259" key="2">
    <source>
        <dbReference type="PROSITE" id="PS51840"/>
    </source>
</evidence>
<dbReference type="InterPro" id="IPR048972">
    <property type="entry name" value="PMI1_PMIR1-2_C"/>
</dbReference>
<dbReference type="PROSITE" id="PS51840">
    <property type="entry name" value="C2_NT"/>
    <property type="match status" value="1"/>
</dbReference>
<accession>A0ABQ7E3N8</accession>
<dbReference type="InterPro" id="IPR039614">
    <property type="entry name" value="PMI1-like"/>
</dbReference>
<feature type="region of interest" description="Disordered" evidence="1">
    <location>
        <begin position="169"/>
        <end position="206"/>
    </location>
</feature>
<sequence>MSTQPYNVLQGTATFEETLTHRCSVYGSKHGPHRSAKYDQKLFLVCASPVDAPWLVLGKHWVDLARILPLSLEEMEGARSSRKWNTSFKLSGVAADSAVLNLSFDYSVVTSSVCDSASGGNVMLKRVGSVPSMERRSSPVDDGKVSHQLSPNLSLDLSRSVDLLYEKLDERNQERSTGTKVEQGVETDRQEDDSKNTGKGVGERTDSKEIEIIDVYELLKDEDEDAEETCFVDQLPVAELKSSDSVEIKSSSAIDDCTEEENFLEVKSADVLTKSRSLDDITESVANDFLNMLELEESSYVYISDGEPTSPREYLLREFEKEALASGNCLLEYVSDIDEEPNDFSFSSSSLGETKREGKSQLLISRRNAKELEDLETETLMREWDLDDNGFNDSLFVCSDGFGSPIELPVDERPLGDNVGPFVWTKEGGCIRSMSPVLFRKCKDASRLIMQVSVPVVLVPEFGSDVLEILQSLAASGIEGLCSEINALMPLEDIVGKTIHEVIEDTSFERNAHDCSSKENFGGFGSGYVPLDALASLAIDGIEILSVEGLKIQCSMSDQYPPSATAPKPMDQSEALELISFSSTLDEWLRFDHRNSDTEDTSRNKLTLALRVLLRDPLRCNEPVGASMLALIKVERSLVSSIPPVCSLAQEESFGNDTHLWRITDIGLAGLKTEPGVDHPWCTEAQQESGSRWLLASGTGKTINCQASKSKAIIVSNPQATRKNLDTLWSITIDSRHNQEGDLSSSAAFVPLTRNSDVIFSDEITKGLW</sequence>
<dbReference type="EMBL" id="QGKV02000299">
    <property type="protein sequence ID" value="KAF3591828.1"/>
    <property type="molecule type" value="Genomic_DNA"/>
</dbReference>
<gene>
    <name evidence="3" type="ORF">DY000_02025989</name>
</gene>
<keyword evidence="4" id="KW-1185">Reference proteome</keyword>
<protein>
    <recommendedName>
        <fullName evidence="2">C2 NT-type domain-containing protein</fullName>
    </recommendedName>
</protein>
<dbReference type="Proteomes" id="UP000266723">
    <property type="component" value="Unassembled WGS sequence"/>
</dbReference>
<evidence type="ECO:0000256" key="1">
    <source>
        <dbReference type="SAM" id="MobiDB-lite"/>
    </source>
</evidence>
<dbReference type="Pfam" id="PF21745">
    <property type="entry name" value="PMI1_PMIR1-2_C"/>
    <property type="match status" value="2"/>
</dbReference>
<dbReference type="PANTHER" id="PTHR33414">
    <property type="entry name" value="PROTEIN PLASTID MOVEMENT IMPAIRED 1-RELATED 1"/>
    <property type="match status" value="1"/>
</dbReference>
<evidence type="ECO:0000313" key="3">
    <source>
        <dbReference type="EMBL" id="KAF3591828.1"/>
    </source>
</evidence>
<dbReference type="Pfam" id="PF10358">
    <property type="entry name" value="NT-C2"/>
    <property type="match status" value="1"/>
</dbReference>
<feature type="domain" description="C2 NT-type" evidence="2">
    <location>
        <begin position="1"/>
        <end position="108"/>
    </location>
</feature>
<reference evidence="3 4" key="1">
    <citation type="journal article" date="2020" name="BMC Genomics">
        <title>Intraspecific diversification of the crop wild relative Brassica cretica Lam. using demographic model selection.</title>
        <authorList>
            <person name="Kioukis A."/>
            <person name="Michalopoulou V.A."/>
            <person name="Briers L."/>
            <person name="Pirintsos S."/>
            <person name="Studholme D.J."/>
            <person name="Pavlidis P."/>
            <person name="Sarris P.F."/>
        </authorList>
    </citation>
    <scope>NUCLEOTIDE SEQUENCE [LARGE SCALE GENOMIC DNA]</scope>
    <source>
        <strain evidence="4">cv. PFS-1207/04</strain>
    </source>
</reference>
<name>A0ABQ7E3N8_BRACR</name>
<feature type="compositionally biased region" description="Basic and acidic residues" evidence="1">
    <location>
        <begin position="186"/>
        <end position="206"/>
    </location>
</feature>